<feature type="transmembrane region" description="Helical" evidence="1">
    <location>
        <begin position="58"/>
        <end position="77"/>
    </location>
</feature>
<keyword evidence="1" id="KW-0472">Membrane</keyword>
<feature type="transmembrane region" description="Helical" evidence="1">
    <location>
        <begin position="113"/>
        <end position="131"/>
    </location>
</feature>
<dbReference type="AlphaFoldDB" id="A0A1F6WYD8"/>
<gene>
    <name evidence="2" type="ORF">A3A91_01065</name>
</gene>
<feature type="transmembrane region" description="Helical" evidence="1">
    <location>
        <begin position="143"/>
        <end position="159"/>
    </location>
</feature>
<proteinExistence type="predicted"/>
<dbReference type="EMBL" id="MFUR01000010">
    <property type="protein sequence ID" value="OGI86794.1"/>
    <property type="molecule type" value="Genomic_DNA"/>
</dbReference>
<evidence type="ECO:0000313" key="3">
    <source>
        <dbReference type="Proteomes" id="UP000177001"/>
    </source>
</evidence>
<evidence type="ECO:0000313" key="2">
    <source>
        <dbReference type="EMBL" id="OGI86794.1"/>
    </source>
</evidence>
<feature type="transmembrane region" description="Helical" evidence="1">
    <location>
        <begin position="6"/>
        <end position="22"/>
    </location>
</feature>
<name>A0A1F6WYD8_9BACT</name>
<sequence>MLPEKIIYISLVITLVAYFFYFKDILLGNTKPNLVSWFLWMLGPFLGVFFQIKAGAGLSVIPVFIAGFGPLLVVIFTVFRKNAYWKLNILDLFCGIFSILALVLYVVTHNLALSIIFAILSDFWAFIPTYIKGWKFPETETASVYLSGIFNNILGLLIIKNWSFTIYSFGVYLIIANIIMVYFLYRKKIFKQL</sequence>
<feature type="transmembrane region" description="Helical" evidence="1">
    <location>
        <begin position="34"/>
        <end position="52"/>
    </location>
</feature>
<evidence type="ECO:0000256" key="1">
    <source>
        <dbReference type="SAM" id="Phobius"/>
    </source>
</evidence>
<feature type="transmembrane region" description="Helical" evidence="1">
    <location>
        <begin position="165"/>
        <end position="185"/>
    </location>
</feature>
<comment type="caution">
    <text evidence="2">The sequence shown here is derived from an EMBL/GenBank/DDBJ whole genome shotgun (WGS) entry which is preliminary data.</text>
</comment>
<protein>
    <submittedName>
        <fullName evidence="2">Uncharacterized protein</fullName>
    </submittedName>
</protein>
<keyword evidence="1" id="KW-0812">Transmembrane</keyword>
<organism evidence="2 3">
    <name type="scientific">Candidatus Nomurabacteria bacterium RIFCSPLOWO2_01_FULL_36_16</name>
    <dbReference type="NCBI Taxonomy" id="1801767"/>
    <lineage>
        <taxon>Bacteria</taxon>
        <taxon>Candidatus Nomuraibacteriota</taxon>
    </lineage>
</organism>
<dbReference type="Proteomes" id="UP000177001">
    <property type="component" value="Unassembled WGS sequence"/>
</dbReference>
<keyword evidence="1" id="KW-1133">Transmembrane helix</keyword>
<accession>A0A1F6WYD8</accession>
<reference evidence="2 3" key="1">
    <citation type="journal article" date="2016" name="Nat. Commun.">
        <title>Thousands of microbial genomes shed light on interconnected biogeochemical processes in an aquifer system.</title>
        <authorList>
            <person name="Anantharaman K."/>
            <person name="Brown C.T."/>
            <person name="Hug L.A."/>
            <person name="Sharon I."/>
            <person name="Castelle C.J."/>
            <person name="Probst A.J."/>
            <person name="Thomas B.C."/>
            <person name="Singh A."/>
            <person name="Wilkins M.J."/>
            <person name="Karaoz U."/>
            <person name="Brodie E.L."/>
            <person name="Williams K.H."/>
            <person name="Hubbard S.S."/>
            <person name="Banfield J.F."/>
        </authorList>
    </citation>
    <scope>NUCLEOTIDE SEQUENCE [LARGE SCALE GENOMIC DNA]</scope>
</reference>
<feature type="transmembrane region" description="Helical" evidence="1">
    <location>
        <begin position="89"/>
        <end position="107"/>
    </location>
</feature>